<dbReference type="AlphaFoldDB" id="A0A2A3ELS4"/>
<feature type="region of interest" description="Disordered" evidence="1">
    <location>
        <begin position="1"/>
        <end position="57"/>
    </location>
</feature>
<feature type="compositionally biased region" description="Basic residues" evidence="1">
    <location>
        <begin position="1"/>
        <end position="11"/>
    </location>
</feature>
<name>A0A2A3ELS4_APICC</name>
<organism evidence="3 4">
    <name type="scientific">Apis cerana cerana</name>
    <name type="common">Oriental honeybee</name>
    <dbReference type="NCBI Taxonomy" id="94128"/>
    <lineage>
        <taxon>Eukaryota</taxon>
        <taxon>Metazoa</taxon>
        <taxon>Ecdysozoa</taxon>
        <taxon>Arthropoda</taxon>
        <taxon>Hexapoda</taxon>
        <taxon>Insecta</taxon>
        <taxon>Pterygota</taxon>
        <taxon>Neoptera</taxon>
        <taxon>Endopterygota</taxon>
        <taxon>Hymenoptera</taxon>
        <taxon>Apocrita</taxon>
        <taxon>Aculeata</taxon>
        <taxon>Apoidea</taxon>
        <taxon>Anthophila</taxon>
        <taxon>Apidae</taxon>
        <taxon>Apis</taxon>
    </lineage>
</organism>
<dbReference type="EMBL" id="KZ288215">
    <property type="protein sequence ID" value="PBC32444.1"/>
    <property type="molecule type" value="Genomic_DNA"/>
</dbReference>
<accession>A0A2A3ELS4</accession>
<dbReference type="Proteomes" id="UP000242457">
    <property type="component" value="Unassembled WGS sequence"/>
</dbReference>
<evidence type="ECO:0000256" key="1">
    <source>
        <dbReference type="SAM" id="MobiDB-lite"/>
    </source>
</evidence>
<sequence length="150" mass="17293">MSWLFGRKKQHKDSPSDSTEEEQVSNQSDDYEFVPNWTSSQGNRNHDTTSTYPSGNLYPSYIPPVPEFGQVVPTDSSKDFNQGESTHYLNGVPFKLCKYLEINASNDFEIDQLRISEILSFIETIRNQNYDYNFALEESIVAEMNSRNNE</sequence>
<reference evidence="3 4" key="1">
    <citation type="submission" date="2014-07" db="EMBL/GenBank/DDBJ databases">
        <title>Genomic and transcriptomic analysis on Apis cerana provide comprehensive insights into honey bee biology.</title>
        <authorList>
            <person name="Diao Q."/>
            <person name="Sun L."/>
            <person name="Zheng H."/>
            <person name="Zheng H."/>
            <person name="Xu S."/>
            <person name="Wang S."/>
            <person name="Zeng Z."/>
            <person name="Hu F."/>
            <person name="Su S."/>
            <person name="Wu J."/>
        </authorList>
    </citation>
    <scope>NUCLEOTIDE SEQUENCE [LARGE SCALE GENOMIC DNA]</scope>
    <source>
        <tissue evidence="3">Pupae without intestine</tissue>
    </source>
</reference>
<evidence type="ECO:0000313" key="3">
    <source>
        <dbReference type="EMBL" id="PBC32444.1"/>
    </source>
</evidence>
<dbReference type="OrthoDB" id="5959275at2759"/>
<gene>
    <name evidence="3" type="ORF">APICC_08888</name>
</gene>
<evidence type="ECO:0000313" key="4">
    <source>
        <dbReference type="Proteomes" id="UP000242457"/>
    </source>
</evidence>
<keyword evidence="4" id="KW-1185">Reference proteome</keyword>
<evidence type="ECO:0000259" key="2">
    <source>
        <dbReference type="PROSITE" id="PS51497"/>
    </source>
</evidence>
<proteinExistence type="predicted"/>
<dbReference type="STRING" id="94128.A0A2A3ELS4"/>
<dbReference type="InterPro" id="IPR023340">
    <property type="entry name" value="UMA"/>
</dbReference>
<feature type="compositionally biased region" description="Polar residues" evidence="1">
    <location>
        <begin position="36"/>
        <end position="54"/>
    </location>
</feature>
<protein>
    <recommendedName>
        <fullName evidence="2">UMA domain-containing protein</fullName>
    </recommendedName>
</protein>
<dbReference type="PROSITE" id="PS51497">
    <property type="entry name" value="UMA"/>
    <property type="match status" value="1"/>
</dbReference>
<feature type="domain" description="UMA" evidence="2">
    <location>
        <begin position="89"/>
        <end position="141"/>
    </location>
</feature>